<dbReference type="EMBL" id="AP023322">
    <property type="protein sequence ID" value="BCI62248.1"/>
    <property type="molecule type" value="Genomic_DNA"/>
</dbReference>
<dbReference type="Gene3D" id="2.40.50.100">
    <property type="match status" value="1"/>
</dbReference>
<keyword evidence="2" id="KW-0175">Coiled coil</keyword>
<keyword evidence="3" id="KW-1133">Transmembrane helix</keyword>
<dbReference type="GO" id="GO:0030313">
    <property type="term" value="C:cell envelope"/>
    <property type="evidence" value="ECO:0007669"/>
    <property type="project" value="UniProtKB-SubCell"/>
</dbReference>
<proteinExistence type="inferred from homology"/>
<dbReference type="Gene3D" id="2.40.30.170">
    <property type="match status" value="1"/>
</dbReference>
<accession>A0A7G1HVP1</accession>
<feature type="domain" description="Multidrug resistance protein MdtA-like beta-barrel" evidence="5">
    <location>
        <begin position="226"/>
        <end position="303"/>
    </location>
</feature>
<comment type="similarity">
    <text evidence="1">Belongs to the membrane fusion protein (MFP) (TC 8.A.1) family.</text>
</comment>
<organism evidence="6 7">
    <name type="scientific">Coprobacter secundus subsp. similis</name>
    <dbReference type="NCBI Taxonomy" id="2751153"/>
    <lineage>
        <taxon>Bacteria</taxon>
        <taxon>Pseudomonadati</taxon>
        <taxon>Bacteroidota</taxon>
        <taxon>Bacteroidia</taxon>
        <taxon>Bacteroidales</taxon>
        <taxon>Barnesiellaceae</taxon>
        <taxon>Coprobacter</taxon>
    </lineage>
</organism>
<dbReference type="AlphaFoldDB" id="A0A7G1HVP1"/>
<dbReference type="Proteomes" id="UP000594042">
    <property type="component" value="Chromosome"/>
</dbReference>
<evidence type="ECO:0000259" key="4">
    <source>
        <dbReference type="Pfam" id="PF25917"/>
    </source>
</evidence>
<dbReference type="GO" id="GO:0005886">
    <property type="term" value="C:plasma membrane"/>
    <property type="evidence" value="ECO:0007669"/>
    <property type="project" value="TreeGrafter"/>
</dbReference>
<dbReference type="PANTHER" id="PTHR30158">
    <property type="entry name" value="ACRA/E-RELATED COMPONENT OF DRUG EFFLUX TRANSPORTER"/>
    <property type="match status" value="1"/>
</dbReference>
<evidence type="ECO:0000313" key="6">
    <source>
        <dbReference type="EMBL" id="BCI62248.1"/>
    </source>
</evidence>
<dbReference type="KEGG" id="copr:Cop2CBH44_06010"/>
<dbReference type="NCBIfam" id="TIGR01730">
    <property type="entry name" value="RND_mfp"/>
    <property type="match status" value="1"/>
</dbReference>
<dbReference type="GO" id="GO:0022857">
    <property type="term" value="F:transmembrane transporter activity"/>
    <property type="evidence" value="ECO:0007669"/>
    <property type="project" value="InterPro"/>
</dbReference>
<name>A0A7G1HVP1_9BACT</name>
<reference evidence="7" key="1">
    <citation type="submission" date="2020-07" db="EMBL/GenBank/DDBJ databases">
        <title>Complete genome sequencing of Coprobacter sp. strain 2CBH44.</title>
        <authorList>
            <person name="Sakamoto M."/>
            <person name="Murakami T."/>
            <person name="Mori H."/>
        </authorList>
    </citation>
    <scope>NUCLEOTIDE SEQUENCE [LARGE SCALE GENOMIC DNA]</scope>
    <source>
        <strain evidence="7">2CBH44</strain>
    </source>
</reference>
<feature type="coiled-coil region" evidence="2">
    <location>
        <begin position="119"/>
        <end position="184"/>
    </location>
</feature>
<evidence type="ECO:0000256" key="2">
    <source>
        <dbReference type="SAM" id="Coils"/>
    </source>
</evidence>
<sequence>MVTHVCTRKSANKNKLIYYYKIVTMKKVLILIVACLPFFYSCKDSRQTETKATYKTLTIVQADQTLKSDYTATLRGRQYVEIRPQVSGIITEIRINEGDIVHKGQVLFVIDQVPYKAALETAVANVKSAEAKLRTAKLTAKSKAELYKERVISEFDLQTAENAQAEAQAALAQAKAQEINARNNLSYTEVKSPVNGVASMIPYRVGALVSSNINEPLVSVSDDEEVYAYFSMSENQILDLVQQYGSLQKAMLQMPNVELELSNGDTYSHKGKINAISGTVNENTGAISLRASFLNPEKLLRNGGSGKVIIPTVKKNCIVIPQAATYELQNRAFVYKVVEGKAQSVPVQLFKLNNGTEYIVESGLMPGDVIIAEGAGLVREGTVIESQPTK</sequence>
<dbReference type="InterPro" id="IPR058626">
    <property type="entry name" value="MdtA-like_b-barrel"/>
</dbReference>
<protein>
    <submittedName>
        <fullName evidence="6">Hemolysin D</fullName>
    </submittedName>
</protein>
<evidence type="ECO:0000259" key="5">
    <source>
        <dbReference type="Pfam" id="PF25944"/>
    </source>
</evidence>
<dbReference type="GO" id="GO:0046677">
    <property type="term" value="P:response to antibiotic"/>
    <property type="evidence" value="ECO:0007669"/>
    <property type="project" value="TreeGrafter"/>
</dbReference>
<dbReference type="InterPro" id="IPR058625">
    <property type="entry name" value="MdtA-like_BSH"/>
</dbReference>
<evidence type="ECO:0000313" key="7">
    <source>
        <dbReference type="Proteomes" id="UP000594042"/>
    </source>
</evidence>
<dbReference type="Gene3D" id="1.10.287.470">
    <property type="entry name" value="Helix hairpin bin"/>
    <property type="match status" value="1"/>
</dbReference>
<dbReference type="SUPFAM" id="SSF111369">
    <property type="entry name" value="HlyD-like secretion proteins"/>
    <property type="match status" value="1"/>
</dbReference>
<dbReference type="PANTHER" id="PTHR30158:SF23">
    <property type="entry name" value="MULTIDRUG RESISTANCE PROTEIN MEXA"/>
    <property type="match status" value="1"/>
</dbReference>
<dbReference type="Pfam" id="PF25917">
    <property type="entry name" value="BSH_RND"/>
    <property type="match status" value="1"/>
</dbReference>
<evidence type="ECO:0000256" key="3">
    <source>
        <dbReference type="SAM" id="Phobius"/>
    </source>
</evidence>
<feature type="transmembrane region" description="Helical" evidence="3">
    <location>
        <begin position="18"/>
        <end position="40"/>
    </location>
</feature>
<evidence type="ECO:0000256" key="1">
    <source>
        <dbReference type="ARBA" id="ARBA00009477"/>
    </source>
</evidence>
<keyword evidence="3" id="KW-0812">Transmembrane</keyword>
<keyword evidence="3" id="KW-0472">Membrane</keyword>
<feature type="domain" description="Multidrug resistance protein MdtA-like barrel-sandwich hybrid" evidence="4">
    <location>
        <begin position="79"/>
        <end position="220"/>
    </location>
</feature>
<dbReference type="InterPro" id="IPR006143">
    <property type="entry name" value="RND_pump_MFP"/>
</dbReference>
<dbReference type="Gene3D" id="2.40.420.20">
    <property type="match status" value="1"/>
</dbReference>
<dbReference type="Pfam" id="PF25944">
    <property type="entry name" value="Beta-barrel_RND"/>
    <property type="match status" value="1"/>
</dbReference>
<gene>
    <name evidence="6" type="ORF">Cop2CBH44_06010</name>
</gene>
<keyword evidence="7" id="KW-1185">Reference proteome</keyword>